<feature type="compositionally biased region" description="Acidic residues" evidence="1">
    <location>
        <begin position="10"/>
        <end position="27"/>
    </location>
</feature>
<proteinExistence type="predicted"/>
<reference evidence="2 3" key="1">
    <citation type="submission" date="2019-02" db="EMBL/GenBank/DDBJ databases">
        <title>Genome sequencing of the rare red list fungi Hericium alpestre (H. flagellum).</title>
        <authorList>
            <person name="Buettner E."/>
            <person name="Kellner H."/>
        </authorList>
    </citation>
    <scope>NUCLEOTIDE SEQUENCE [LARGE SCALE GENOMIC DNA]</scope>
    <source>
        <strain evidence="2 3">DSM 108284</strain>
    </source>
</reference>
<gene>
    <name evidence="2" type="ORF">EWM64_g9839</name>
</gene>
<feature type="region of interest" description="Disordered" evidence="1">
    <location>
        <begin position="1"/>
        <end position="28"/>
    </location>
</feature>
<dbReference type="AlphaFoldDB" id="A0A4Y9ZIA6"/>
<organism evidence="2 3">
    <name type="scientific">Hericium alpestre</name>
    <dbReference type="NCBI Taxonomy" id="135208"/>
    <lineage>
        <taxon>Eukaryota</taxon>
        <taxon>Fungi</taxon>
        <taxon>Dikarya</taxon>
        <taxon>Basidiomycota</taxon>
        <taxon>Agaricomycotina</taxon>
        <taxon>Agaricomycetes</taxon>
        <taxon>Russulales</taxon>
        <taxon>Hericiaceae</taxon>
        <taxon>Hericium</taxon>
    </lineage>
</organism>
<accession>A0A4Y9ZIA6</accession>
<evidence type="ECO:0000313" key="3">
    <source>
        <dbReference type="Proteomes" id="UP000298061"/>
    </source>
</evidence>
<evidence type="ECO:0000313" key="2">
    <source>
        <dbReference type="EMBL" id="TFY74174.1"/>
    </source>
</evidence>
<comment type="caution">
    <text evidence="2">The sequence shown here is derived from an EMBL/GenBank/DDBJ whole genome shotgun (WGS) entry which is preliminary data.</text>
</comment>
<protein>
    <submittedName>
        <fullName evidence="2">Uncharacterized protein</fullName>
    </submittedName>
</protein>
<dbReference type="OrthoDB" id="2637363at2759"/>
<name>A0A4Y9ZIA6_9AGAM</name>
<keyword evidence="3" id="KW-1185">Reference proteome</keyword>
<evidence type="ECO:0000256" key="1">
    <source>
        <dbReference type="SAM" id="MobiDB-lite"/>
    </source>
</evidence>
<dbReference type="Proteomes" id="UP000298061">
    <property type="component" value="Unassembled WGS sequence"/>
</dbReference>
<sequence length="104" mass="12141">MPNSLPSSSEWEEQASMEDQDVNDTELDEHGIKVAEHVTYGAGTPCRVQFYFGQPNLFDIAELFNFSLETGWDEFWFQGVKKYEEEALFYELLMSLDDREDKEV</sequence>
<dbReference type="EMBL" id="SFCI01002250">
    <property type="protein sequence ID" value="TFY74174.1"/>
    <property type="molecule type" value="Genomic_DNA"/>
</dbReference>